<dbReference type="AlphaFoldDB" id="A0A5B7JTM1"/>
<accession>A0A5B7JTM1</accession>
<reference evidence="1 2" key="1">
    <citation type="submission" date="2019-05" db="EMBL/GenBank/DDBJ databases">
        <title>Another draft genome of Portunus trituberculatus and its Hox gene families provides insights of decapod evolution.</title>
        <authorList>
            <person name="Jeong J.-H."/>
            <person name="Song I."/>
            <person name="Kim S."/>
            <person name="Choi T."/>
            <person name="Kim D."/>
            <person name="Ryu S."/>
            <person name="Kim W."/>
        </authorList>
    </citation>
    <scope>NUCLEOTIDE SEQUENCE [LARGE SCALE GENOMIC DNA]</scope>
    <source>
        <tissue evidence="1">Muscle</tissue>
    </source>
</reference>
<organism evidence="1 2">
    <name type="scientific">Portunus trituberculatus</name>
    <name type="common">Swimming crab</name>
    <name type="synonym">Neptunus trituberculatus</name>
    <dbReference type="NCBI Taxonomy" id="210409"/>
    <lineage>
        <taxon>Eukaryota</taxon>
        <taxon>Metazoa</taxon>
        <taxon>Ecdysozoa</taxon>
        <taxon>Arthropoda</taxon>
        <taxon>Crustacea</taxon>
        <taxon>Multicrustacea</taxon>
        <taxon>Malacostraca</taxon>
        <taxon>Eumalacostraca</taxon>
        <taxon>Eucarida</taxon>
        <taxon>Decapoda</taxon>
        <taxon>Pleocyemata</taxon>
        <taxon>Brachyura</taxon>
        <taxon>Eubrachyura</taxon>
        <taxon>Portunoidea</taxon>
        <taxon>Portunidae</taxon>
        <taxon>Portuninae</taxon>
        <taxon>Portunus</taxon>
    </lineage>
</organism>
<evidence type="ECO:0000313" key="1">
    <source>
        <dbReference type="EMBL" id="MPC96467.1"/>
    </source>
</evidence>
<proteinExistence type="predicted"/>
<gene>
    <name evidence="1" type="ORF">E2C01_091727</name>
</gene>
<evidence type="ECO:0000313" key="2">
    <source>
        <dbReference type="Proteomes" id="UP000324222"/>
    </source>
</evidence>
<sequence length="62" mass="7054">MYLISLSTFISSLILPLSSLNLQMSLSILSSLNLLSPTGILIKLRFFTTWRLFWPCTLCRST</sequence>
<dbReference type="Proteomes" id="UP000324222">
    <property type="component" value="Unassembled WGS sequence"/>
</dbReference>
<comment type="caution">
    <text evidence="1">The sequence shown here is derived from an EMBL/GenBank/DDBJ whole genome shotgun (WGS) entry which is preliminary data.</text>
</comment>
<keyword evidence="2" id="KW-1185">Reference proteome</keyword>
<name>A0A5B7JTM1_PORTR</name>
<protein>
    <submittedName>
        <fullName evidence="1">Uncharacterized protein</fullName>
    </submittedName>
</protein>
<dbReference type="EMBL" id="VSRR010106072">
    <property type="protein sequence ID" value="MPC96467.1"/>
    <property type="molecule type" value="Genomic_DNA"/>
</dbReference>